<accession>A0A603B2T9</accession>
<reference evidence="1" key="1">
    <citation type="submission" date="2018-07" db="EMBL/GenBank/DDBJ databases">
        <authorList>
            <consortium name="PulseNet: The National Subtyping Network for Foodborne Disease Surveillance"/>
            <person name="Tarr C.L."/>
            <person name="Trees E."/>
            <person name="Katz L.S."/>
            <person name="Carleton-Romer H.A."/>
            <person name="Stroika S."/>
            <person name="Kucerova Z."/>
            <person name="Roache K.F."/>
            <person name="Sabol A.L."/>
            <person name="Besser J."/>
            <person name="Gerner-Smidt P."/>
        </authorList>
    </citation>
    <scope>NUCLEOTIDE SEQUENCE</scope>
    <source>
        <strain evidence="1">PNUSAS007990</strain>
    </source>
</reference>
<evidence type="ECO:0000313" key="1">
    <source>
        <dbReference type="EMBL" id="ECT8628339.1"/>
    </source>
</evidence>
<name>A0A603B2T9_SALER</name>
<gene>
    <name evidence="1" type="ORF">B2E59_12820</name>
</gene>
<organism evidence="1">
    <name type="scientific">Salmonella enterica</name>
    <name type="common">Salmonella choleraesuis</name>
    <dbReference type="NCBI Taxonomy" id="28901"/>
    <lineage>
        <taxon>Bacteria</taxon>
        <taxon>Pseudomonadati</taxon>
        <taxon>Pseudomonadota</taxon>
        <taxon>Gammaproteobacteria</taxon>
        <taxon>Enterobacterales</taxon>
        <taxon>Enterobacteriaceae</taxon>
        <taxon>Salmonella</taxon>
    </lineage>
</organism>
<comment type="caution">
    <text evidence="1">The sequence shown here is derived from an EMBL/GenBank/DDBJ whole genome shotgun (WGS) entry which is preliminary data.</text>
</comment>
<proteinExistence type="predicted"/>
<dbReference type="EMBL" id="AAKOCU010000005">
    <property type="protein sequence ID" value="ECT8628339.1"/>
    <property type="molecule type" value="Genomic_DNA"/>
</dbReference>
<protein>
    <submittedName>
        <fullName evidence="1">Uncharacterized protein</fullName>
    </submittedName>
</protein>
<dbReference type="AlphaFoldDB" id="A0A603B2T9"/>
<sequence>MPNRFFVYSIFVPKNIIINHIGSNASIPNFSDDSNATTEIFLIFDSIRKVSLSYAFTDNRLALEKCNSENKGVGADYFEYESNINPENTINLNDNDYNFSCNIEHVKILKDELTKSSESRDNITDGIKKIAFELIPSPPSSSSTYKP</sequence>